<accession>A0A5J4VUV3</accession>
<reference evidence="1 2" key="1">
    <citation type="submission" date="2019-03" db="EMBL/GenBank/DDBJ databases">
        <title>Single cell metagenomics reveals metabolic interactions within the superorganism composed of flagellate Streblomastix strix and complex community of Bacteroidetes bacteria on its surface.</title>
        <authorList>
            <person name="Treitli S.C."/>
            <person name="Kolisko M."/>
            <person name="Husnik F."/>
            <person name="Keeling P."/>
            <person name="Hampl V."/>
        </authorList>
    </citation>
    <scope>NUCLEOTIDE SEQUENCE [LARGE SCALE GENOMIC DNA]</scope>
    <source>
        <strain evidence="1">ST1C</strain>
    </source>
</reference>
<gene>
    <name evidence="1" type="ORF">EZS28_018004</name>
</gene>
<dbReference type="Proteomes" id="UP000324800">
    <property type="component" value="Unassembled WGS sequence"/>
</dbReference>
<evidence type="ECO:0000313" key="1">
    <source>
        <dbReference type="EMBL" id="KAA6386471.1"/>
    </source>
</evidence>
<sequence>MKIPQCQLPLATDSNDDTPTELLVHLSDNVFVAITASSLAQIDVSYSFVLFLQIAIYQNGPQTVEQPIYSLICSSGLIGNQSSSAPTSIVRVQFAYGSSKTLKFILALAVVYVVTATAGNAAKLNYNAYLPGEIVIYQLTQHYYSIEQVALPFAPN</sequence>
<evidence type="ECO:0000313" key="2">
    <source>
        <dbReference type="Proteomes" id="UP000324800"/>
    </source>
</evidence>
<organism evidence="1 2">
    <name type="scientific">Streblomastix strix</name>
    <dbReference type="NCBI Taxonomy" id="222440"/>
    <lineage>
        <taxon>Eukaryota</taxon>
        <taxon>Metamonada</taxon>
        <taxon>Preaxostyla</taxon>
        <taxon>Oxymonadida</taxon>
        <taxon>Streblomastigidae</taxon>
        <taxon>Streblomastix</taxon>
    </lineage>
</organism>
<dbReference type="AlphaFoldDB" id="A0A5J4VUV3"/>
<proteinExistence type="predicted"/>
<protein>
    <submittedName>
        <fullName evidence="1">Uncharacterized protein</fullName>
    </submittedName>
</protein>
<dbReference type="EMBL" id="SNRW01004790">
    <property type="protein sequence ID" value="KAA6386471.1"/>
    <property type="molecule type" value="Genomic_DNA"/>
</dbReference>
<name>A0A5J4VUV3_9EUKA</name>
<comment type="caution">
    <text evidence="1">The sequence shown here is derived from an EMBL/GenBank/DDBJ whole genome shotgun (WGS) entry which is preliminary data.</text>
</comment>